<gene>
    <name evidence="1" type="ORF">TIFTF001_033475</name>
</gene>
<keyword evidence="2" id="KW-1185">Reference proteome</keyword>
<comment type="caution">
    <text evidence="1">The sequence shown here is derived from an EMBL/GenBank/DDBJ whole genome shotgun (WGS) entry which is preliminary data.</text>
</comment>
<proteinExistence type="predicted"/>
<accession>A0AA88J7W9</accession>
<dbReference type="EMBL" id="BTGU01000178">
    <property type="protein sequence ID" value="GMN64402.1"/>
    <property type="molecule type" value="Genomic_DNA"/>
</dbReference>
<dbReference type="AlphaFoldDB" id="A0AA88J7W9"/>
<reference evidence="1" key="1">
    <citation type="submission" date="2023-07" db="EMBL/GenBank/DDBJ databases">
        <title>draft genome sequence of fig (Ficus carica).</title>
        <authorList>
            <person name="Takahashi T."/>
            <person name="Nishimura K."/>
        </authorList>
    </citation>
    <scope>NUCLEOTIDE SEQUENCE</scope>
</reference>
<evidence type="ECO:0000313" key="2">
    <source>
        <dbReference type="Proteomes" id="UP001187192"/>
    </source>
</evidence>
<organism evidence="1 2">
    <name type="scientific">Ficus carica</name>
    <name type="common">Common fig</name>
    <dbReference type="NCBI Taxonomy" id="3494"/>
    <lineage>
        <taxon>Eukaryota</taxon>
        <taxon>Viridiplantae</taxon>
        <taxon>Streptophyta</taxon>
        <taxon>Embryophyta</taxon>
        <taxon>Tracheophyta</taxon>
        <taxon>Spermatophyta</taxon>
        <taxon>Magnoliopsida</taxon>
        <taxon>eudicotyledons</taxon>
        <taxon>Gunneridae</taxon>
        <taxon>Pentapetalae</taxon>
        <taxon>rosids</taxon>
        <taxon>fabids</taxon>
        <taxon>Rosales</taxon>
        <taxon>Moraceae</taxon>
        <taxon>Ficeae</taxon>
        <taxon>Ficus</taxon>
    </lineage>
</organism>
<name>A0AA88J7W9_FICCA</name>
<evidence type="ECO:0000313" key="1">
    <source>
        <dbReference type="EMBL" id="GMN64402.1"/>
    </source>
</evidence>
<dbReference type="Proteomes" id="UP001187192">
    <property type="component" value="Unassembled WGS sequence"/>
</dbReference>
<protein>
    <submittedName>
        <fullName evidence="1">Uncharacterized protein</fullName>
    </submittedName>
</protein>
<sequence length="62" mass="7044">MSSSRRDLRSGARLRALLQLGHRRSTVVNAGKWWLVPVNCLTPSTSFRRSSSRPITTFQTRS</sequence>